<evidence type="ECO:0000313" key="1">
    <source>
        <dbReference type="EMBL" id="SUO92997.1"/>
    </source>
</evidence>
<organism evidence="1 2">
    <name type="scientific">Streptomyces griseus</name>
    <dbReference type="NCBI Taxonomy" id="1911"/>
    <lineage>
        <taxon>Bacteria</taxon>
        <taxon>Bacillati</taxon>
        <taxon>Actinomycetota</taxon>
        <taxon>Actinomycetes</taxon>
        <taxon>Kitasatosporales</taxon>
        <taxon>Streptomycetaceae</taxon>
        <taxon>Streptomyces</taxon>
    </lineage>
</organism>
<accession>A0A380MNZ6</accession>
<gene>
    <name evidence="1" type="ORF">NCTC7807_00137</name>
</gene>
<reference evidence="1 2" key="1">
    <citation type="submission" date="2018-06" db="EMBL/GenBank/DDBJ databases">
        <authorList>
            <consortium name="Pathogen Informatics"/>
            <person name="Doyle S."/>
        </authorList>
    </citation>
    <scope>NUCLEOTIDE SEQUENCE [LARGE SCALE GENOMIC DNA]</scope>
    <source>
        <strain evidence="1 2">NCTC7807</strain>
    </source>
</reference>
<name>A0A380MNZ6_STRGR</name>
<protein>
    <submittedName>
        <fullName evidence="1">Uncharacterized protein</fullName>
    </submittedName>
</protein>
<dbReference type="Proteomes" id="UP000254150">
    <property type="component" value="Unassembled WGS sequence"/>
</dbReference>
<dbReference type="AlphaFoldDB" id="A0A380MNZ6"/>
<proteinExistence type="predicted"/>
<dbReference type="EMBL" id="UHID01000001">
    <property type="protein sequence ID" value="SUO92997.1"/>
    <property type="molecule type" value="Genomic_DNA"/>
</dbReference>
<evidence type="ECO:0000313" key="2">
    <source>
        <dbReference type="Proteomes" id="UP000254150"/>
    </source>
</evidence>
<dbReference type="RefSeq" id="WP_115067660.1">
    <property type="nucleotide sequence ID" value="NZ_UHID01000001.1"/>
</dbReference>
<sequence>MTEPPARLPHPRRHWTPGTCWRCDAREVPVLWLGPVQTSSGTGSFTACDPCLRRLETYVRRELALRDTAPAF</sequence>